<keyword evidence="3" id="KW-0731">Sigma factor</keyword>
<dbReference type="InterPro" id="IPR014327">
    <property type="entry name" value="RNA_pol_sigma70_bacteroid"/>
</dbReference>
<dbReference type="InterPro" id="IPR007627">
    <property type="entry name" value="RNA_pol_sigma70_r2"/>
</dbReference>
<dbReference type="NCBIfam" id="TIGR02937">
    <property type="entry name" value="sigma70-ECF"/>
    <property type="match status" value="1"/>
</dbReference>
<keyword evidence="4" id="KW-0804">Transcription</keyword>
<dbReference type="NCBIfam" id="TIGR02985">
    <property type="entry name" value="Sig70_bacteroi1"/>
    <property type="match status" value="1"/>
</dbReference>
<dbReference type="Pfam" id="PF04542">
    <property type="entry name" value="Sigma70_r2"/>
    <property type="match status" value="1"/>
</dbReference>
<comment type="similarity">
    <text evidence="1">Belongs to the sigma-70 factor family. ECF subfamily.</text>
</comment>
<evidence type="ECO:0000313" key="8">
    <source>
        <dbReference type="Proteomes" id="UP001574169"/>
    </source>
</evidence>
<evidence type="ECO:0000259" key="5">
    <source>
        <dbReference type="Pfam" id="PF04542"/>
    </source>
</evidence>
<evidence type="ECO:0000259" key="6">
    <source>
        <dbReference type="Pfam" id="PF08281"/>
    </source>
</evidence>
<feature type="domain" description="RNA polymerase sigma factor 70 region 4 type 2" evidence="6">
    <location>
        <begin position="121"/>
        <end position="172"/>
    </location>
</feature>
<protein>
    <submittedName>
        <fullName evidence="7">RNA polymerase sigma-70 factor</fullName>
    </submittedName>
</protein>
<gene>
    <name evidence="7" type="ORF">AAGV28_07775</name>
</gene>
<evidence type="ECO:0000256" key="1">
    <source>
        <dbReference type="ARBA" id="ARBA00010641"/>
    </source>
</evidence>
<accession>A0ABV4TB96</accession>
<name>A0ABV4TB96_9FLAO</name>
<dbReference type="InterPro" id="IPR036388">
    <property type="entry name" value="WH-like_DNA-bd_sf"/>
</dbReference>
<dbReference type="InterPro" id="IPR039425">
    <property type="entry name" value="RNA_pol_sigma-70-like"/>
</dbReference>
<dbReference type="InterPro" id="IPR013325">
    <property type="entry name" value="RNA_pol_sigma_r2"/>
</dbReference>
<dbReference type="PANTHER" id="PTHR43133">
    <property type="entry name" value="RNA POLYMERASE ECF-TYPE SIGMA FACTO"/>
    <property type="match status" value="1"/>
</dbReference>
<reference evidence="7 8" key="1">
    <citation type="submission" date="2024-04" db="EMBL/GenBank/DDBJ databases">
        <title>New Clade of Flavobacterium.</title>
        <authorList>
            <person name="Matos L."/>
            <person name="Proenca D.N."/>
            <person name="Fransisco R.M."/>
            <person name="Chung A.P."/>
            <person name="Maccario L."/>
            <person name="Sorensen S.J."/>
            <person name="Morais P.V."/>
        </authorList>
    </citation>
    <scope>NUCLEOTIDE SEQUENCE [LARGE SCALE GENOMIC DNA]</scope>
    <source>
        <strain evidence="7 8">FZUC8N2.13</strain>
    </source>
</reference>
<sequence length="185" mass="21848">MDFKSMSDGELQNLLQKGNRFAFEVIFDRYWKRLYTYAYNIFKEEEVCEDIVQEIFISLWKNIATATILNLESYLFRAVKYKIANHIRDLKFTKEHIDVLDNIGSSATTVNDIEYKDFEKEIMTHVNELSPKCKEVFMMSRFEDFSNQEIATKLNLSIHTVEKHISNALKSLRSTIASHLHQMFL</sequence>
<dbReference type="EMBL" id="JBCFQL010000007">
    <property type="protein sequence ID" value="MFA9191265.1"/>
    <property type="molecule type" value="Genomic_DNA"/>
</dbReference>
<dbReference type="InterPro" id="IPR013324">
    <property type="entry name" value="RNA_pol_sigma_r3/r4-like"/>
</dbReference>
<evidence type="ECO:0000256" key="3">
    <source>
        <dbReference type="ARBA" id="ARBA00023082"/>
    </source>
</evidence>
<dbReference type="SUPFAM" id="SSF88659">
    <property type="entry name" value="Sigma3 and sigma4 domains of RNA polymerase sigma factors"/>
    <property type="match status" value="1"/>
</dbReference>
<dbReference type="RefSeq" id="WP_373406256.1">
    <property type="nucleotide sequence ID" value="NZ_JBCFQL010000007.1"/>
</dbReference>
<dbReference type="Proteomes" id="UP001574169">
    <property type="component" value="Unassembled WGS sequence"/>
</dbReference>
<dbReference type="InterPro" id="IPR013249">
    <property type="entry name" value="RNA_pol_sigma70_r4_t2"/>
</dbReference>
<evidence type="ECO:0000313" key="7">
    <source>
        <dbReference type="EMBL" id="MFA9191265.1"/>
    </source>
</evidence>
<keyword evidence="8" id="KW-1185">Reference proteome</keyword>
<dbReference type="Gene3D" id="1.10.10.10">
    <property type="entry name" value="Winged helix-like DNA-binding domain superfamily/Winged helix DNA-binding domain"/>
    <property type="match status" value="1"/>
</dbReference>
<keyword evidence="2" id="KW-0805">Transcription regulation</keyword>
<comment type="caution">
    <text evidence="7">The sequence shown here is derived from an EMBL/GenBank/DDBJ whole genome shotgun (WGS) entry which is preliminary data.</text>
</comment>
<dbReference type="Pfam" id="PF08281">
    <property type="entry name" value="Sigma70_r4_2"/>
    <property type="match status" value="1"/>
</dbReference>
<dbReference type="SUPFAM" id="SSF88946">
    <property type="entry name" value="Sigma2 domain of RNA polymerase sigma factors"/>
    <property type="match status" value="1"/>
</dbReference>
<evidence type="ECO:0000256" key="4">
    <source>
        <dbReference type="ARBA" id="ARBA00023163"/>
    </source>
</evidence>
<dbReference type="PANTHER" id="PTHR43133:SF46">
    <property type="entry name" value="RNA POLYMERASE SIGMA-70 FACTOR ECF SUBFAMILY"/>
    <property type="match status" value="1"/>
</dbReference>
<proteinExistence type="inferred from homology"/>
<organism evidence="7 8">
    <name type="scientific">Flavobacterium zubiriense</name>
    <dbReference type="NCBI Taxonomy" id="3138075"/>
    <lineage>
        <taxon>Bacteria</taxon>
        <taxon>Pseudomonadati</taxon>
        <taxon>Bacteroidota</taxon>
        <taxon>Flavobacteriia</taxon>
        <taxon>Flavobacteriales</taxon>
        <taxon>Flavobacteriaceae</taxon>
        <taxon>Flavobacterium</taxon>
    </lineage>
</organism>
<dbReference type="Gene3D" id="1.10.1740.10">
    <property type="match status" value="1"/>
</dbReference>
<feature type="domain" description="RNA polymerase sigma-70 region 2" evidence="5">
    <location>
        <begin position="27"/>
        <end position="91"/>
    </location>
</feature>
<dbReference type="InterPro" id="IPR014284">
    <property type="entry name" value="RNA_pol_sigma-70_dom"/>
</dbReference>
<evidence type="ECO:0000256" key="2">
    <source>
        <dbReference type="ARBA" id="ARBA00023015"/>
    </source>
</evidence>